<sequence length="101" mass="11291">MFFSRSAADLQTPTTHDAATAHGHLYYFRPISSRRRFPLALQPEPRARIVCCTADAENWDGQAYTKGSKRRLLPSASFRGLSSHVNLAPRFARVVSLSSQI</sequence>
<proteinExistence type="predicted"/>
<reference evidence="1" key="1">
    <citation type="submission" date="2023-01" db="EMBL/GenBank/DDBJ databases">
        <title>Colletotrichum chrysophilum M932 genome sequence.</title>
        <authorList>
            <person name="Baroncelli R."/>
        </authorList>
    </citation>
    <scope>NUCLEOTIDE SEQUENCE</scope>
    <source>
        <strain evidence="1">M932</strain>
    </source>
</reference>
<name>A0AAD9ACQ2_9PEZI</name>
<organism evidence="1 2">
    <name type="scientific">Colletotrichum chrysophilum</name>
    <dbReference type="NCBI Taxonomy" id="1836956"/>
    <lineage>
        <taxon>Eukaryota</taxon>
        <taxon>Fungi</taxon>
        <taxon>Dikarya</taxon>
        <taxon>Ascomycota</taxon>
        <taxon>Pezizomycotina</taxon>
        <taxon>Sordariomycetes</taxon>
        <taxon>Hypocreomycetidae</taxon>
        <taxon>Glomerellales</taxon>
        <taxon>Glomerellaceae</taxon>
        <taxon>Colletotrichum</taxon>
        <taxon>Colletotrichum gloeosporioides species complex</taxon>
    </lineage>
</organism>
<protein>
    <submittedName>
        <fullName evidence="1">Uncharacterized protein</fullName>
    </submittedName>
</protein>
<evidence type="ECO:0000313" key="1">
    <source>
        <dbReference type="EMBL" id="KAK1845217.1"/>
    </source>
</evidence>
<evidence type="ECO:0000313" key="2">
    <source>
        <dbReference type="Proteomes" id="UP001243330"/>
    </source>
</evidence>
<dbReference type="EMBL" id="JAQOWY010000281">
    <property type="protein sequence ID" value="KAK1845217.1"/>
    <property type="molecule type" value="Genomic_DNA"/>
</dbReference>
<gene>
    <name evidence="1" type="ORF">CCHR01_12168</name>
</gene>
<keyword evidence="2" id="KW-1185">Reference proteome</keyword>
<comment type="caution">
    <text evidence="1">The sequence shown here is derived from an EMBL/GenBank/DDBJ whole genome shotgun (WGS) entry which is preliminary data.</text>
</comment>
<dbReference type="Proteomes" id="UP001243330">
    <property type="component" value="Unassembled WGS sequence"/>
</dbReference>
<accession>A0AAD9ACQ2</accession>
<dbReference type="AlphaFoldDB" id="A0AAD9ACQ2"/>